<dbReference type="EMBL" id="JAODUP010000019">
    <property type="protein sequence ID" value="KAK2168247.1"/>
    <property type="molecule type" value="Genomic_DNA"/>
</dbReference>
<dbReference type="InterPro" id="IPR000509">
    <property type="entry name" value="Ribosomal_eL36"/>
</dbReference>
<dbReference type="PANTHER" id="PTHR10114">
    <property type="entry name" value="60S RIBOSOMAL PROTEIN L36"/>
    <property type="match status" value="1"/>
</dbReference>
<dbReference type="Gene3D" id="1.10.10.1760">
    <property type="entry name" value="60S ribosomal protein L36"/>
    <property type="match status" value="2"/>
</dbReference>
<comment type="subunit">
    <text evidence="2">Component of the large ribosomal subunit.</text>
</comment>
<protein>
    <recommendedName>
        <fullName evidence="5">Large ribosomal subunit protein eL36</fullName>
    </recommendedName>
    <alternativeName>
        <fullName evidence="6">60S ribosomal protein L36</fullName>
    </alternativeName>
</protein>
<comment type="caution">
    <text evidence="8">The sequence shown here is derived from an EMBL/GenBank/DDBJ whole genome shotgun (WGS) entry which is preliminary data.</text>
</comment>
<feature type="region of interest" description="Disordered" evidence="7">
    <location>
        <begin position="8"/>
        <end position="59"/>
    </location>
</feature>
<evidence type="ECO:0000256" key="4">
    <source>
        <dbReference type="ARBA" id="ARBA00023274"/>
    </source>
</evidence>
<keyword evidence="9" id="KW-1185">Reference proteome</keyword>
<evidence type="ECO:0000256" key="1">
    <source>
        <dbReference type="ARBA" id="ARBA00006509"/>
    </source>
</evidence>
<evidence type="ECO:0000313" key="8">
    <source>
        <dbReference type="EMBL" id="KAK2168247.1"/>
    </source>
</evidence>
<sequence>MAIRYQMAVGLQKGHKVTKNTLKPRPSRRKGLGSHVRAKRKREEMANVIQQMRKAQAHK</sequence>
<evidence type="ECO:0000256" key="3">
    <source>
        <dbReference type="ARBA" id="ARBA00022980"/>
    </source>
</evidence>
<feature type="compositionally biased region" description="Basic residues" evidence="7">
    <location>
        <begin position="25"/>
        <end position="40"/>
    </location>
</feature>
<reference evidence="8" key="1">
    <citation type="journal article" date="2023" name="Mol. Biol. Evol.">
        <title>Third-Generation Sequencing Reveals the Adaptive Role of the Epigenome in Three Deep-Sea Polychaetes.</title>
        <authorList>
            <person name="Perez M."/>
            <person name="Aroh O."/>
            <person name="Sun Y."/>
            <person name="Lan Y."/>
            <person name="Juniper S.K."/>
            <person name="Young C.R."/>
            <person name="Angers B."/>
            <person name="Qian P.Y."/>
        </authorList>
    </citation>
    <scope>NUCLEOTIDE SEQUENCE</scope>
    <source>
        <strain evidence="8">P08H-3</strain>
    </source>
</reference>
<evidence type="ECO:0000256" key="2">
    <source>
        <dbReference type="ARBA" id="ARBA00011133"/>
    </source>
</evidence>
<dbReference type="InterPro" id="IPR038097">
    <property type="entry name" value="Ribosomal_eL36_sf"/>
</dbReference>
<dbReference type="GO" id="GO:0006412">
    <property type="term" value="P:translation"/>
    <property type="evidence" value="ECO:0007669"/>
    <property type="project" value="InterPro"/>
</dbReference>
<organism evidence="8 9">
    <name type="scientific">Paralvinella palmiformis</name>
    <dbReference type="NCBI Taxonomy" id="53620"/>
    <lineage>
        <taxon>Eukaryota</taxon>
        <taxon>Metazoa</taxon>
        <taxon>Spiralia</taxon>
        <taxon>Lophotrochozoa</taxon>
        <taxon>Annelida</taxon>
        <taxon>Polychaeta</taxon>
        <taxon>Sedentaria</taxon>
        <taxon>Canalipalpata</taxon>
        <taxon>Terebellida</taxon>
        <taxon>Terebelliformia</taxon>
        <taxon>Alvinellidae</taxon>
        <taxon>Paralvinella</taxon>
    </lineage>
</organism>
<evidence type="ECO:0000313" key="9">
    <source>
        <dbReference type="Proteomes" id="UP001208570"/>
    </source>
</evidence>
<proteinExistence type="inferred from homology"/>
<gene>
    <name evidence="8" type="ORF">LSH36_19g12013</name>
</gene>
<evidence type="ECO:0000256" key="5">
    <source>
        <dbReference type="ARBA" id="ARBA00035226"/>
    </source>
</evidence>
<dbReference type="GO" id="GO:0005840">
    <property type="term" value="C:ribosome"/>
    <property type="evidence" value="ECO:0007669"/>
    <property type="project" value="UniProtKB-KW"/>
</dbReference>
<dbReference type="GO" id="GO:1990904">
    <property type="term" value="C:ribonucleoprotein complex"/>
    <property type="evidence" value="ECO:0007669"/>
    <property type="project" value="UniProtKB-KW"/>
</dbReference>
<accession>A0AAD9NFE9</accession>
<dbReference type="AlphaFoldDB" id="A0AAD9NFE9"/>
<evidence type="ECO:0000256" key="7">
    <source>
        <dbReference type="SAM" id="MobiDB-lite"/>
    </source>
</evidence>
<comment type="similarity">
    <text evidence="1">Belongs to the eukaryotic ribosomal protein eL36 family.</text>
</comment>
<keyword evidence="3" id="KW-0689">Ribosomal protein</keyword>
<dbReference type="Pfam" id="PF01158">
    <property type="entry name" value="Ribosomal_L36e"/>
    <property type="match status" value="1"/>
</dbReference>
<name>A0AAD9NFE9_9ANNE</name>
<evidence type="ECO:0000256" key="6">
    <source>
        <dbReference type="ARBA" id="ARBA00035331"/>
    </source>
</evidence>
<keyword evidence="4" id="KW-0687">Ribonucleoprotein</keyword>
<dbReference type="Proteomes" id="UP001208570">
    <property type="component" value="Unassembled WGS sequence"/>
</dbReference>
<dbReference type="GO" id="GO:0003735">
    <property type="term" value="F:structural constituent of ribosome"/>
    <property type="evidence" value="ECO:0007669"/>
    <property type="project" value="InterPro"/>
</dbReference>